<dbReference type="PANTHER" id="PTHR46663">
    <property type="entry name" value="DIGUANYLATE CYCLASE DGCT-RELATED"/>
    <property type="match status" value="1"/>
</dbReference>
<evidence type="ECO:0000313" key="4">
    <source>
        <dbReference type="Proteomes" id="UP001595530"/>
    </source>
</evidence>
<dbReference type="Gene3D" id="3.30.70.270">
    <property type="match status" value="1"/>
</dbReference>
<dbReference type="InterPro" id="IPR052163">
    <property type="entry name" value="DGC-Regulatory_Protein"/>
</dbReference>
<dbReference type="EC" id="2.7.7.65" evidence="3"/>
<keyword evidence="4" id="KW-1185">Reference proteome</keyword>
<protein>
    <submittedName>
        <fullName evidence="3">Diguanylate cyclase</fullName>
        <ecNumber evidence="3">2.7.7.65</ecNumber>
    </submittedName>
</protein>
<dbReference type="Pfam" id="PF00990">
    <property type="entry name" value="GGDEF"/>
    <property type="match status" value="1"/>
</dbReference>
<dbReference type="SUPFAM" id="SSF55073">
    <property type="entry name" value="Nucleotide cyclase"/>
    <property type="match status" value="1"/>
</dbReference>
<organism evidence="3 4">
    <name type="scientific">Undibacterium arcticum</name>
    <dbReference type="NCBI Taxonomy" id="1762892"/>
    <lineage>
        <taxon>Bacteria</taxon>
        <taxon>Pseudomonadati</taxon>
        <taxon>Pseudomonadota</taxon>
        <taxon>Betaproteobacteria</taxon>
        <taxon>Burkholderiales</taxon>
        <taxon>Oxalobacteraceae</taxon>
        <taxon>Undibacterium</taxon>
    </lineage>
</organism>
<gene>
    <name evidence="3" type="ORF">ACFOFO_18195</name>
</gene>
<keyword evidence="3" id="KW-0808">Transferase</keyword>
<feature type="region of interest" description="Disordered" evidence="1">
    <location>
        <begin position="43"/>
        <end position="72"/>
    </location>
</feature>
<dbReference type="Proteomes" id="UP001595530">
    <property type="component" value="Unassembled WGS sequence"/>
</dbReference>
<dbReference type="RefSeq" id="WP_390327408.1">
    <property type="nucleotide sequence ID" value="NZ_JBHRTP010000057.1"/>
</dbReference>
<proteinExistence type="predicted"/>
<evidence type="ECO:0000256" key="1">
    <source>
        <dbReference type="SAM" id="MobiDB-lite"/>
    </source>
</evidence>
<keyword evidence="3" id="KW-0548">Nucleotidyltransferase</keyword>
<evidence type="ECO:0000259" key="2">
    <source>
        <dbReference type="Pfam" id="PF00990"/>
    </source>
</evidence>
<sequence>MHAQWSIDGGNLDIDEFKAINDTLGHRGGDLVLKEFARRLSATVPGRAPSAASGAGPRRAQNRSARRRRRRA</sequence>
<dbReference type="InterPro" id="IPR029787">
    <property type="entry name" value="Nucleotide_cyclase"/>
</dbReference>
<dbReference type="PANTHER" id="PTHR46663:SF2">
    <property type="entry name" value="GGDEF DOMAIN-CONTAINING PROTEIN"/>
    <property type="match status" value="1"/>
</dbReference>
<feature type="compositionally biased region" description="Low complexity" evidence="1">
    <location>
        <begin position="45"/>
        <end position="59"/>
    </location>
</feature>
<dbReference type="EMBL" id="JBHRTP010000057">
    <property type="protein sequence ID" value="MFC3109869.1"/>
    <property type="molecule type" value="Genomic_DNA"/>
</dbReference>
<dbReference type="InterPro" id="IPR000160">
    <property type="entry name" value="GGDEF_dom"/>
</dbReference>
<feature type="domain" description="GGDEF" evidence="2">
    <location>
        <begin position="12"/>
        <end position="44"/>
    </location>
</feature>
<feature type="compositionally biased region" description="Basic residues" evidence="1">
    <location>
        <begin position="60"/>
        <end position="72"/>
    </location>
</feature>
<dbReference type="GO" id="GO:0052621">
    <property type="term" value="F:diguanylate cyclase activity"/>
    <property type="evidence" value="ECO:0007669"/>
    <property type="project" value="UniProtKB-EC"/>
</dbReference>
<evidence type="ECO:0000313" key="3">
    <source>
        <dbReference type="EMBL" id="MFC3109869.1"/>
    </source>
</evidence>
<dbReference type="InterPro" id="IPR043128">
    <property type="entry name" value="Rev_trsase/Diguanyl_cyclase"/>
</dbReference>
<dbReference type="NCBIfam" id="TIGR00254">
    <property type="entry name" value="GGDEF"/>
    <property type="match status" value="1"/>
</dbReference>
<accession>A0ABV7F450</accession>
<comment type="caution">
    <text evidence="3">The sequence shown here is derived from an EMBL/GenBank/DDBJ whole genome shotgun (WGS) entry which is preliminary data.</text>
</comment>
<reference evidence="4" key="1">
    <citation type="journal article" date="2019" name="Int. J. Syst. Evol. Microbiol.">
        <title>The Global Catalogue of Microorganisms (GCM) 10K type strain sequencing project: providing services to taxonomists for standard genome sequencing and annotation.</title>
        <authorList>
            <consortium name="The Broad Institute Genomics Platform"/>
            <consortium name="The Broad Institute Genome Sequencing Center for Infectious Disease"/>
            <person name="Wu L."/>
            <person name="Ma J."/>
        </authorList>
    </citation>
    <scope>NUCLEOTIDE SEQUENCE [LARGE SCALE GENOMIC DNA]</scope>
    <source>
        <strain evidence="4">KCTC 42986</strain>
    </source>
</reference>
<name>A0ABV7F450_9BURK</name>